<keyword evidence="4" id="KW-1185">Reference proteome</keyword>
<gene>
    <name evidence="3" type="ORF">CERSUDRAFT_116168</name>
</gene>
<dbReference type="Proteomes" id="UP000016930">
    <property type="component" value="Unassembled WGS sequence"/>
</dbReference>
<reference evidence="3 4" key="1">
    <citation type="journal article" date="2012" name="Proc. Natl. Acad. Sci. U.S.A.">
        <title>Comparative genomics of Ceriporiopsis subvermispora and Phanerochaete chrysosporium provide insight into selective ligninolysis.</title>
        <authorList>
            <person name="Fernandez-Fueyo E."/>
            <person name="Ruiz-Duenas F.J."/>
            <person name="Ferreira P."/>
            <person name="Floudas D."/>
            <person name="Hibbett D.S."/>
            <person name="Canessa P."/>
            <person name="Larrondo L.F."/>
            <person name="James T.Y."/>
            <person name="Seelenfreund D."/>
            <person name="Lobos S."/>
            <person name="Polanco R."/>
            <person name="Tello M."/>
            <person name="Honda Y."/>
            <person name="Watanabe T."/>
            <person name="Watanabe T."/>
            <person name="Ryu J.S."/>
            <person name="Kubicek C.P."/>
            <person name="Schmoll M."/>
            <person name="Gaskell J."/>
            <person name="Hammel K.E."/>
            <person name="St John F.J."/>
            <person name="Vanden Wymelenberg A."/>
            <person name="Sabat G."/>
            <person name="Splinter BonDurant S."/>
            <person name="Syed K."/>
            <person name="Yadav J.S."/>
            <person name="Doddapaneni H."/>
            <person name="Subramanian V."/>
            <person name="Lavin J.L."/>
            <person name="Oguiza J.A."/>
            <person name="Perez G."/>
            <person name="Pisabarro A.G."/>
            <person name="Ramirez L."/>
            <person name="Santoyo F."/>
            <person name="Master E."/>
            <person name="Coutinho P.M."/>
            <person name="Henrissat B."/>
            <person name="Lombard V."/>
            <person name="Magnuson J.K."/>
            <person name="Kuees U."/>
            <person name="Hori C."/>
            <person name="Igarashi K."/>
            <person name="Samejima M."/>
            <person name="Held B.W."/>
            <person name="Barry K.W."/>
            <person name="LaButti K.M."/>
            <person name="Lapidus A."/>
            <person name="Lindquist E.A."/>
            <person name="Lucas S.M."/>
            <person name="Riley R."/>
            <person name="Salamov A.A."/>
            <person name="Hoffmeister D."/>
            <person name="Schwenk D."/>
            <person name="Hadar Y."/>
            <person name="Yarden O."/>
            <person name="de Vries R.P."/>
            <person name="Wiebenga A."/>
            <person name="Stenlid J."/>
            <person name="Eastwood D."/>
            <person name="Grigoriev I.V."/>
            <person name="Berka R.M."/>
            <person name="Blanchette R.A."/>
            <person name="Kersten P."/>
            <person name="Martinez A.T."/>
            <person name="Vicuna R."/>
            <person name="Cullen D."/>
        </authorList>
    </citation>
    <scope>NUCLEOTIDE SEQUENCE [LARGE SCALE GENOMIC DNA]</scope>
    <source>
        <strain evidence="3 4">B</strain>
    </source>
</reference>
<feature type="signal peptide" evidence="2">
    <location>
        <begin position="1"/>
        <end position="19"/>
    </location>
</feature>
<dbReference type="STRING" id="914234.M2QEC3"/>
<protein>
    <submittedName>
        <fullName evidence="3">Uncharacterized protein</fullName>
    </submittedName>
</protein>
<dbReference type="EMBL" id="KB445800">
    <property type="protein sequence ID" value="EMD35393.1"/>
    <property type="molecule type" value="Genomic_DNA"/>
</dbReference>
<dbReference type="OrthoDB" id="3255642at2759"/>
<sequence length="310" mass="33080">MRFLYYLSFALTVPATVFACEGECIVSITNAFLGNYTKPLGAVLESAATQISGIMPNNPGASAVLHYMQPFIAAYKNTSYAGMETAIFPNYFHGKCLDENGNEPAGCPDPDCPIVCGTPGSLVHFYAKLRLIAYNQTRYSLKALVAPSSKVYQQVEQNILNAAGSESHVRRAGRLHPRQLLPGLGSASPASHASPLSVLTAPASMPNPLSGSSNPLALASALSPSPPTLSSDATNSTAGSDSKMVVPLFMKRTNNNSSSDDMKTQLRTIMQDMPDMLRRACGDDSADGTTNGLPNCSWEPEMKEYILSFP</sequence>
<feature type="region of interest" description="Disordered" evidence="1">
    <location>
        <begin position="207"/>
        <end position="240"/>
    </location>
</feature>
<dbReference type="AlphaFoldDB" id="M2QEC3"/>
<name>M2QEC3_CERS8</name>
<evidence type="ECO:0000256" key="1">
    <source>
        <dbReference type="SAM" id="MobiDB-lite"/>
    </source>
</evidence>
<evidence type="ECO:0000313" key="3">
    <source>
        <dbReference type="EMBL" id="EMD35393.1"/>
    </source>
</evidence>
<proteinExistence type="predicted"/>
<feature type="compositionally biased region" description="Low complexity" evidence="1">
    <location>
        <begin position="207"/>
        <end position="231"/>
    </location>
</feature>
<dbReference type="HOGENOM" id="CLU_061599_0_0_1"/>
<evidence type="ECO:0000256" key="2">
    <source>
        <dbReference type="SAM" id="SignalP"/>
    </source>
</evidence>
<keyword evidence="2" id="KW-0732">Signal</keyword>
<dbReference type="PROSITE" id="PS51257">
    <property type="entry name" value="PROKAR_LIPOPROTEIN"/>
    <property type="match status" value="1"/>
</dbReference>
<organism evidence="3 4">
    <name type="scientific">Ceriporiopsis subvermispora (strain B)</name>
    <name type="common">White-rot fungus</name>
    <name type="synonym">Gelatoporia subvermispora</name>
    <dbReference type="NCBI Taxonomy" id="914234"/>
    <lineage>
        <taxon>Eukaryota</taxon>
        <taxon>Fungi</taxon>
        <taxon>Dikarya</taxon>
        <taxon>Basidiomycota</taxon>
        <taxon>Agaricomycotina</taxon>
        <taxon>Agaricomycetes</taxon>
        <taxon>Polyporales</taxon>
        <taxon>Gelatoporiaceae</taxon>
        <taxon>Gelatoporia</taxon>
    </lineage>
</organism>
<evidence type="ECO:0000313" key="4">
    <source>
        <dbReference type="Proteomes" id="UP000016930"/>
    </source>
</evidence>
<accession>M2QEC3</accession>
<feature type="chain" id="PRO_5004023508" evidence="2">
    <location>
        <begin position="20"/>
        <end position="310"/>
    </location>
</feature>